<organism evidence="1">
    <name type="scientific">Anguilla anguilla</name>
    <name type="common">European freshwater eel</name>
    <name type="synonym">Muraena anguilla</name>
    <dbReference type="NCBI Taxonomy" id="7936"/>
    <lineage>
        <taxon>Eukaryota</taxon>
        <taxon>Metazoa</taxon>
        <taxon>Chordata</taxon>
        <taxon>Craniata</taxon>
        <taxon>Vertebrata</taxon>
        <taxon>Euteleostomi</taxon>
        <taxon>Actinopterygii</taxon>
        <taxon>Neopterygii</taxon>
        <taxon>Teleostei</taxon>
        <taxon>Anguilliformes</taxon>
        <taxon>Anguillidae</taxon>
        <taxon>Anguilla</taxon>
    </lineage>
</organism>
<reference evidence="1" key="2">
    <citation type="journal article" date="2015" name="Fish Shellfish Immunol.">
        <title>Early steps in the European eel (Anguilla anguilla)-Vibrio vulnificus interaction in the gills: Role of the RtxA13 toxin.</title>
        <authorList>
            <person name="Callol A."/>
            <person name="Pajuelo D."/>
            <person name="Ebbesson L."/>
            <person name="Teles M."/>
            <person name="MacKenzie S."/>
            <person name="Amaro C."/>
        </authorList>
    </citation>
    <scope>NUCLEOTIDE SEQUENCE</scope>
</reference>
<evidence type="ECO:0000313" key="1">
    <source>
        <dbReference type="EMBL" id="JAH44029.1"/>
    </source>
</evidence>
<dbReference type="AlphaFoldDB" id="A0A0E9SRP0"/>
<name>A0A0E9SRP0_ANGAN</name>
<accession>A0A0E9SRP0</accession>
<dbReference type="EMBL" id="GBXM01097006">
    <property type="protein sequence ID" value="JAH11571.1"/>
    <property type="molecule type" value="Transcribed_RNA"/>
</dbReference>
<sequence>MLMVTGGYTSRHPVGSTRVFQFIS</sequence>
<reference evidence="1" key="1">
    <citation type="submission" date="2014-11" db="EMBL/GenBank/DDBJ databases">
        <authorList>
            <person name="Amaro Gonzalez C."/>
        </authorList>
    </citation>
    <scope>NUCLEOTIDE SEQUENCE</scope>
</reference>
<dbReference type="EMBL" id="GBXM01094943">
    <property type="protein sequence ID" value="JAH13634.1"/>
    <property type="molecule type" value="Transcribed_RNA"/>
</dbReference>
<proteinExistence type="predicted"/>
<dbReference type="EMBL" id="GBXM01064548">
    <property type="protein sequence ID" value="JAH44029.1"/>
    <property type="molecule type" value="Transcribed_RNA"/>
</dbReference>
<protein>
    <submittedName>
        <fullName evidence="1">Uncharacterized protein</fullName>
    </submittedName>
</protein>